<dbReference type="EMBL" id="WEKT01000087">
    <property type="protein sequence ID" value="MZI96023.1"/>
    <property type="molecule type" value="Genomic_DNA"/>
</dbReference>
<feature type="domain" description="DUF559" evidence="1">
    <location>
        <begin position="10"/>
        <end position="114"/>
    </location>
</feature>
<evidence type="ECO:0000313" key="3">
    <source>
        <dbReference type="Proteomes" id="UP000462621"/>
    </source>
</evidence>
<name>A0A7X4RWS8_9VIBR</name>
<sequence>MGRKGRFDCSQARSLRNSMTYAEKTLWSKIRSKLLGVKFRRQHPFGFYVLDFYCVPLKLAIEVDGDSHFTDEGRKHDSARDEFLYLNDVKLLRFTNLEVIQHIDSVLEQIWDEVNHLLQS</sequence>
<proteinExistence type="predicted"/>
<dbReference type="SUPFAM" id="SSF52980">
    <property type="entry name" value="Restriction endonuclease-like"/>
    <property type="match status" value="1"/>
</dbReference>
<keyword evidence="3" id="KW-1185">Reference proteome</keyword>
<dbReference type="RefSeq" id="WP_161158517.1">
    <property type="nucleotide sequence ID" value="NZ_WEKT01000087.1"/>
</dbReference>
<dbReference type="CDD" id="cd01038">
    <property type="entry name" value="Endonuclease_DUF559"/>
    <property type="match status" value="1"/>
</dbReference>
<dbReference type="InterPro" id="IPR007569">
    <property type="entry name" value="DUF559"/>
</dbReference>
<dbReference type="Proteomes" id="UP000462621">
    <property type="component" value="Unassembled WGS sequence"/>
</dbReference>
<evidence type="ECO:0000259" key="1">
    <source>
        <dbReference type="Pfam" id="PF04480"/>
    </source>
</evidence>
<dbReference type="Gene3D" id="3.40.960.10">
    <property type="entry name" value="VSR Endonuclease"/>
    <property type="match status" value="1"/>
</dbReference>
<dbReference type="Pfam" id="PF04480">
    <property type="entry name" value="DUF559"/>
    <property type="match status" value="1"/>
</dbReference>
<gene>
    <name evidence="2" type="ORF">F9817_22820</name>
</gene>
<dbReference type="PANTHER" id="PTHR38590:SF1">
    <property type="entry name" value="BLL0828 PROTEIN"/>
    <property type="match status" value="1"/>
</dbReference>
<organism evidence="2 3">
    <name type="scientific">Vibrio eleionomae</name>
    <dbReference type="NCBI Taxonomy" id="2653505"/>
    <lineage>
        <taxon>Bacteria</taxon>
        <taxon>Pseudomonadati</taxon>
        <taxon>Pseudomonadota</taxon>
        <taxon>Gammaproteobacteria</taxon>
        <taxon>Vibrionales</taxon>
        <taxon>Vibrionaceae</taxon>
        <taxon>Vibrio</taxon>
    </lineage>
</organism>
<accession>A0A7X4RWS8</accession>
<comment type="caution">
    <text evidence="2">The sequence shown here is derived from an EMBL/GenBank/DDBJ whole genome shotgun (WGS) entry which is preliminary data.</text>
</comment>
<dbReference type="InterPro" id="IPR047216">
    <property type="entry name" value="Endonuclease_DUF559_bact"/>
</dbReference>
<reference evidence="2 3" key="1">
    <citation type="submission" date="2019-10" db="EMBL/GenBank/DDBJ databases">
        <title>Vibrio sp. nov. isolated from a shrimp pond.</title>
        <authorList>
            <person name="Gomez-Gil B."/>
            <person name="Enciso-Ibarra J."/>
            <person name="Enciso-Ibarra K."/>
            <person name="Bolan-Mejia C."/>
        </authorList>
    </citation>
    <scope>NUCLEOTIDE SEQUENCE [LARGE SCALE GENOMIC DNA]</scope>
    <source>
        <strain evidence="2 3">CAIM 722</strain>
    </source>
</reference>
<evidence type="ECO:0000313" key="2">
    <source>
        <dbReference type="EMBL" id="MZI96023.1"/>
    </source>
</evidence>
<dbReference type="AlphaFoldDB" id="A0A7X4RWS8"/>
<dbReference type="PANTHER" id="PTHR38590">
    <property type="entry name" value="BLL0828 PROTEIN"/>
    <property type="match status" value="1"/>
</dbReference>
<protein>
    <submittedName>
        <fullName evidence="2">DUF559 domain-containing protein</fullName>
    </submittedName>
</protein>
<dbReference type="InterPro" id="IPR011335">
    <property type="entry name" value="Restrct_endonuc-II-like"/>
</dbReference>